<gene>
    <name evidence="1" type="ORF">EVAR_35467_1</name>
</gene>
<name>A0A4C1XJP0_EUMVA</name>
<organism evidence="1 2">
    <name type="scientific">Eumeta variegata</name>
    <name type="common">Bagworm moth</name>
    <name type="synonym">Eumeta japonica</name>
    <dbReference type="NCBI Taxonomy" id="151549"/>
    <lineage>
        <taxon>Eukaryota</taxon>
        <taxon>Metazoa</taxon>
        <taxon>Ecdysozoa</taxon>
        <taxon>Arthropoda</taxon>
        <taxon>Hexapoda</taxon>
        <taxon>Insecta</taxon>
        <taxon>Pterygota</taxon>
        <taxon>Neoptera</taxon>
        <taxon>Endopterygota</taxon>
        <taxon>Lepidoptera</taxon>
        <taxon>Glossata</taxon>
        <taxon>Ditrysia</taxon>
        <taxon>Tineoidea</taxon>
        <taxon>Psychidae</taxon>
        <taxon>Oiketicinae</taxon>
        <taxon>Eumeta</taxon>
    </lineage>
</organism>
<evidence type="ECO:0000313" key="1">
    <source>
        <dbReference type="EMBL" id="GBP64146.1"/>
    </source>
</evidence>
<dbReference type="EMBL" id="BGZK01000889">
    <property type="protein sequence ID" value="GBP64146.1"/>
    <property type="molecule type" value="Genomic_DNA"/>
</dbReference>
<dbReference type="AlphaFoldDB" id="A0A4C1XJP0"/>
<proteinExistence type="predicted"/>
<evidence type="ECO:0000313" key="2">
    <source>
        <dbReference type="Proteomes" id="UP000299102"/>
    </source>
</evidence>
<protein>
    <submittedName>
        <fullName evidence="1">Uncharacterized protein</fullName>
    </submittedName>
</protein>
<reference evidence="1 2" key="1">
    <citation type="journal article" date="2019" name="Commun. Biol.">
        <title>The bagworm genome reveals a unique fibroin gene that provides high tensile strength.</title>
        <authorList>
            <person name="Kono N."/>
            <person name="Nakamura H."/>
            <person name="Ohtoshi R."/>
            <person name="Tomita M."/>
            <person name="Numata K."/>
            <person name="Arakawa K."/>
        </authorList>
    </citation>
    <scope>NUCLEOTIDE SEQUENCE [LARGE SCALE GENOMIC DNA]</scope>
</reference>
<accession>A0A4C1XJP0</accession>
<comment type="caution">
    <text evidence="1">The sequence shown here is derived from an EMBL/GenBank/DDBJ whole genome shotgun (WGS) entry which is preliminary data.</text>
</comment>
<sequence length="110" mass="11995">MDMCQIKRQFSFCRTRILQSAEVTLSFHHVGALKAGSWPACEVGYIYNRMDGCSVSYFLHSWRNVAPMSLLLLLLGACALLAARNANASRRDPHAAGDASAAHAPALEIC</sequence>
<keyword evidence="2" id="KW-1185">Reference proteome</keyword>
<dbReference type="Proteomes" id="UP000299102">
    <property type="component" value="Unassembled WGS sequence"/>
</dbReference>